<dbReference type="GO" id="GO:0005886">
    <property type="term" value="C:plasma membrane"/>
    <property type="evidence" value="ECO:0007669"/>
    <property type="project" value="UniProtKB-SubCell"/>
</dbReference>
<proteinExistence type="predicted"/>
<dbReference type="PANTHER" id="PTHR37461">
    <property type="entry name" value="ANTI-SIGMA-K FACTOR RSKA"/>
    <property type="match status" value="1"/>
</dbReference>
<feature type="domain" description="Anti-sigma K factor RskA C-terminal" evidence="10">
    <location>
        <begin position="108"/>
        <end position="237"/>
    </location>
</feature>
<evidence type="ECO:0000256" key="4">
    <source>
        <dbReference type="ARBA" id="ARBA00022692"/>
    </source>
</evidence>
<name>A0A285PEC3_9HYPH</name>
<evidence type="ECO:0000256" key="6">
    <source>
        <dbReference type="ARBA" id="ARBA00023136"/>
    </source>
</evidence>
<keyword evidence="5 9" id="KW-1133">Transmembrane helix</keyword>
<dbReference type="RefSeq" id="WP_097153947.1">
    <property type="nucleotide sequence ID" value="NZ_OBEL01000002.1"/>
</dbReference>
<evidence type="ECO:0000256" key="2">
    <source>
        <dbReference type="ARBA" id="ARBA00004236"/>
    </source>
</evidence>
<keyword evidence="12" id="KW-1185">Reference proteome</keyword>
<dbReference type="AlphaFoldDB" id="A0A285PEC3"/>
<keyword evidence="3" id="KW-1003">Cell membrane</keyword>
<dbReference type="EMBL" id="OBEL01000002">
    <property type="protein sequence ID" value="SNZ19613.1"/>
    <property type="molecule type" value="Genomic_DNA"/>
</dbReference>
<protein>
    <recommendedName>
        <fullName evidence="8">Regulator of SigK</fullName>
    </recommendedName>
    <alternativeName>
        <fullName evidence="7">Sigma-K anti-sigma factor RskA</fullName>
    </alternativeName>
</protein>
<dbReference type="InterPro" id="IPR051474">
    <property type="entry name" value="Anti-sigma-K/W_factor"/>
</dbReference>
<gene>
    <name evidence="11" type="ORF">SAMN06265368_2703</name>
</gene>
<dbReference type="GO" id="GO:0006417">
    <property type="term" value="P:regulation of translation"/>
    <property type="evidence" value="ECO:0007669"/>
    <property type="project" value="TreeGrafter"/>
</dbReference>
<dbReference type="Proteomes" id="UP000219439">
    <property type="component" value="Unassembled WGS sequence"/>
</dbReference>
<sequence length="249" mass="26271">MRDQTDNPAQPADDDSLAAEYVLGVLDAAERESCARRIEQDSAFAALVVQWQERLASMNETYEEVTPPAAIKSAIDGRLFGSEAANSPLGEVLEQAQRGLWQRFGGWISAAVAVLVLAIGVGLWSGALLPIDKGPILVAELAATEGRASFDARFEQQSGQLRITFKNGVPGAEKDFELWVIEEGQSPVSLGVLPQNVASSDLDLSEPLAAKLTRGAVLAVSLEPKNGSPTGLPTGPVVALGPLKDALQS</sequence>
<organism evidence="11 12">
    <name type="scientific">Cohaesibacter gelatinilyticus</name>
    <dbReference type="NCBI Taxonomy" id="372072"/>
    <lineage>
        <taxon>Bacteria</taxon>
        <taxon>Pseudomonadati</taxon>
        <taxon>Pseudomonadota</taxon>
        <taxon>Alphaproteobacteria</taxon>
        <taxon>Hyphomicrobiales</taxon>
        <taxon>Cohaesibacteraceae</taxon>
    </lineage>
</organism>
<dbReference type="GO" id="GO:0016989">
    <property type="term" value="F:sigma factor antagonist activity"/>
    <property type="evidence" value="ECO:0007669"/>
    <property type="project" value="TreeGrafter"/>
</dbReference>
<evidence type="ECO:0000256" key="7">
    <source>
        <dbReference type="ARBA" id="ARBA00029829"/>
    </source>
</evidence>
<evidence type="ECO:0000313" key="12">
    <source>
        <dbReference type="Proteomes" id="UP000219439"/>
    </source>
</evidence>
<dbReference type="Gene3D" id="1.10.10.1320">
    <property type="entry name" value="Anti-sigma factor, zinc-finger domain"/>
    <property type="match status" value="1"/>
</dbReference>
<keyword evidence="4 9" id="KW-0812">Transmembrane</keyword>
<feature type="transmembrane region" description="Helical" evidence="9">
    <location>
        <begin position="104"/>
        <end position="124"/>
    </location>
</feature>
<evidence type="ECO:0000256" key="1">
    <source>
        <dbReference type="ARBA" id="ARBA00004167"/>
    </source>
</evidence>
<dbReference type="InterPro" id="IPR041916">
    <property type="entry name" value="Anti_sigma_zinc_sf"/>
</dbReference>
<evidence type="ECO:0000313" key="11">
    <source>
        <dbReference type="EMBL" id="SNZ19613.1"/>
    </source>
</evidence>
<dbReference type="OrthoDB" id="9816387at2"/>
<dbReference type="Pfam" id="PF10099">
    <property type="entry name" value="RskA_C"/>
    <property type="match status" value="1"/>
</dbReference>
<evidence type="ECO:0000256" key="8">
    <source>
        <dbReference type="ARBA" id="ARBA00030803"/>
    </source>
</evidence>
<evidence type="ECO:0000256" key="5">
    <source>
        <dbReference type="ARBA" id="ARBA00022989"/>
    </source>
</evidence>
<evidence type="ECO:0000259" key="10">
    <source>
        <dbReference type="Pfam" id="PF10099"/>
    </source>
</evidence>
<accession>A0A285PEC3</accession>
<keyword evidence="6 9" id="KW-0472">Membrane</keyword>
<reference evidence="11 12" key="1">
    <citation type="submission" date="2017-09" db="EMBL/GenBank/DDBJ databases">
        <authorList>
            <person name="Ehlers B."/>
            <person name="Leendertz F.H."/>
        </authorList>
    </citation>
    <scope>NUCLEOTIDE SEQUENCE [LARGE SCALE GENOMIC DNA]</scope>
    <source>
        <strain evidence="11 12">DSM 18289</strain>
    </source>
</reference>
<comment type="subcellular location">
    <subcellularLocation>
        <location evidence="2">Cell membrane</location>
    </subcellularLocation>
    <subcellularLocation>
        <location evidence="1">Membrane</location>
        <topology evidence="1">Single-pass membrane protein</topology>
    </subcellularLocation>
</comment>
<dbReference type="PANTHER" id="PTHR37461:SF1">
    <property type="entry name" value="ANTI-SIGMA-K FACTOR RSKA"/>
    <property type="match status" value="1"/>
</dbReference>
<dbReference type="InterPro" id="IPR018764">
    <property type="entry name" value="RskA_C"/>
</dbReference>
<evidence type="ECO:0000256" key="3">
    <source>
        <dbReference type="ARBA" id="ARBA00022475"/>
    </source>
</evidence>
<evidence type="ECO:0000256" key="9">
    <source>
        <dbReference type="SAM" id="Phobius"/>
    </source>
</evidence>